<dbReference type="Proteomes" id="UP000219522">
    <property type="component" value="Unassembled WGS sequence"/>
</dbReference>
<organism evidence="1 2">
    <name type="scientific">Caballeronia arationis</name>
    <dbReference type="NCBI Taxonomy" id="1777142"/>
    <lineage>
        <taxon>Bacteria</taxon>
        <taxon>Pseudomonadati</taxon>
        <taxon>Pseudomonadota</taxon>
        <taxon>Betaproteobacteria</taxon>
        <taxon>Burkholderiales</taxon>
        <taxon>Burkholderiaceae</taxon>
        <taxon>Caballeronia</taxon>
    </lineage>
</organism>
<keyword evidence="2" id="KW-1185">Reference proteome</keyword>
<evidence type="ECO:0000313" key="1">
    <source>
        <dbReference type="EMBL" id="SOE87953.1"/>
    </source>
</evidence>
<gene>
    <name evidence="1" type="ORF">SAMN05446927_6542</name>
</gene>
<dbReference type="AlphaFoldDB" id="A0A7Z7ID25"/>
<dbReference type="EMBL" id="OCSU01000003">
    <property type="protein sequence ID" value="SOE87953.1"/>
    <property type="molecule type" value="Genomic_DNA"/>
</dbReference>
<protein>
    <submittedName>
        <fullName evidence="1">Uncharacterized protein</fullName>
    </submittedName>
</protein>
<reference evidence="1 2" key="1">
    <citation type="submission" date="2017-09" db="EMBL/GenBank/DDBJ databases">
        <authorList>
            <person name="Varghese N."/>
            <person name="Submissions S."/>
        </authorList>
    </citation>
    <scope>NUCLEOTIDE SEQUENCE [LARGE SCALE GENOMIC DNA]</scope>
    <source>
        <strain evidence="1 2">OK806</strain>
    </source>
</reference>
<sequence length="243" mass="27330">MSKNLDVIDEGFWRLLEVSRSGTESMISFRKRMKEVKKVIHETEDRDAATAVVTALNKKITDLTKVRDGLNATLTEVTEQLVSMVLMSAERGEIATHERAQGSEPALIQLHEAGLSMESWRRLYRIGVVTVSDALKYSESAFLSVLEAHCAGQEPLLLIARIKKLGFSFPMESEYAEENLQKKLEPNAPFDLRLTNRLKEAGVEDAQQLLDFYKSGKYPMGIAGRSLSSIKDWLVQNRLITKA</sequence>
<proteinExistence type="predicted"/>
<comment type="caution">
    <text evidence="1">The sequence shown here is derived from an EMBL/GenBank/DDBJ whole genome shotgun (WGS) entry which is preliminary data.</text>
</comment>
<name>A0A7Z7ID25_9BURK</name>
<accession>A0A7Z7ID25</accession>
<evidence type="ECO:0000313" key="2">
    <source>
        <dbReference type="Proteomes" id="UP000219522"/>
    </source>
</evidence>